<comment type="caution">
    <text evidence="2">The sequence shown here is derived from an EMBL/GenBank/DDBJ whole genome shotgun (WGS) entry which is preliminary data.</text>
</comment>
<name>A0ABW4SL43_9ACTN</name>
<evidence type="ECO:0000313" key="2">
    <source>
        <dbReference type="EMBL" id="MFD1930181.1"/>
    </source>
</evidence>
<gene>
    <name evidence="2" type="ORF">ACFSKW_01685</name>
</gene>
<dbReference type="InterPro" id="IPR036291">
    <property type="entry name" value="NAD(P)-bd_dom_sf"/>
</dbReference>
<proteinExistence type="predicted"/>
<dbReference type="Pfam" id="PF01370">
    <property type="entry name" value="Epimerase"/>
    <property type="match status" value="1"/>
</dbReference>
<sequence>MSELCVIGGSRYFGRRMVENLRDQGTAVTVINRGSAPAPEGVTHLVADRDDEEALRRAVAGRSFDAVVDQICYTPRQAAIAARVFAGRTARYVMTSTIEVYAGLDGAPFTEGVVDLTPQGPPDESYGGAKRQAEAVLAAQRDFGFASVRSGHVLGGADFTGRLEHYVRRIAEDLPVIVHENPGPSSFIHEPEIARFLAWAALADFTGPVNAASHGELDVRSLCAAIGEARYATGEEVSPYSFERAFTMDTSRATSLGFAFSQVGDWLPGVVEEVRACAAA</sequence>
<dbReference type="InterPro" id="IPR001509">
    <property type="entry name" value="Epimerase_deHydtase"/>
</dbReference>
<evidence type="ECO:0000313" key="3">
    <source>
        <dbReference type="Proteomes" id="UP001597368"/>
    </source>
</evidence>
<dbReference type="RefSeq" id="WP_379568345.1">
    <property type="nucleotide sequence ID" value="NZ_JBHUFV010000003.1"/>
</dbReference>
<dbReference type="Proteomes" id="UP001597368">
    <property type="component" value="Unassembled WGS sequence"/>
</dbReference>
<keyword evidence="3" id="KW-1185">Reference proteome</keyword>
<dbReference type="Gene3D" id="3.40.50.720">
    <property type="entry name" value="NAD(P)-binding Rossmann-like Domain"/>
    <property type="match status" value="1"/>
</dbReference>
<protein>
    <submittedName>
        <fullName evidence="2">NAD-dependent epimerase/dehydratase family protein</fullName>
    </submittedName>
</protein>
<evidence type="ECO:0000259" key="1">
    <source>
        <dbReference type="Pfam" id="PF01370"/>
    </source>
</evidence>
<feature type="domain" description="NAD-dependent epimerase/dehydratase" evidence="1">
    <location>
        <begin position="5"/>
        <end position="199"/>
    </location>
</feature>
<accession>A0ABW4SL43</accession>
<organism evidence="2 3">
    <name type="scientific">Nonomuraea mangrovi</name>
    <dbReference type="NCBI Taxonomy" id="2316207"/>
    <lineage>
        <taxon>Bacteria</taxon>
        <taxon>Bacillati</taxon>
        <taxon>Actinomycetota</taxon>
        <taxon>Actinomycetes</taxon>
        <taxon>Streptosporangiales</taxon>
        <taxon>Streptosporangiaceae</taxon>
        <taxon>Nonomuraea</taxon>
    </lineage>
</organism>
<reference evidence="3" key="1">
    <citation type="journal article" date="2019" name="Int. J. Syst. Evol. Microbiol.">
        <title>The Global Catalogue of Microorganisms (GCM) 10K type strain sequencing project: providing services to taxonomists for standard genome sequencing and annotation.</title>
        <authorList>
            <consortium name="The Broad Institute Genomics Platform"/>
            <consortium name="The Broad Institute Genome Sequencing Center for Infectious Disease"/>
            <person name="Wu L."/>
            <person name="Ma J."/>
        </authorList>
    </citation>
    <scope>NUCLEOTIDE SEQUENCE [LARGE SCALE GENOMIC DNA]</scope>
    <source>
        <strain evidence="3">ICMP 6774ER</strain>
    </source>
</reference>
<dbReference type="SUPFAM" id="SSF51735">
    <property type="entry name" value="NAD(P)-binding Rossmann-fold domains"/>
    <property type="match status" value="1"/>
</dbReference>
<dbReference type="EMBL" id="JBHUFV010000003">
    <property type="protein sequence ID" value="MFD1930181.1"/>
    <property type="molecule type" value="Genomic_DNA"/>
</dbReference>